<name>A0AAD2GD42_9STRA</name>
<comment type="caution">
    <text evidence="1">The sequence shown here is derived from an EMBL/GenBank/DDBJ whole genome shotgun (WGS) entry which is preliminary data.</text>
</comment>
<organism evidence="1 2">
    <name type="scientific">Cylindrotheca closterium</name>
    <dbReference type="NCBI Taxonomy" id="2856"/>
    <lineage>
        <taxon>Eukaryota</taxon>
        <taxon>Sar</taxon>
        <taxon>Stramenopiles</taxon>
        <taxon>Ochrophyta</taxon>
        <taxon>Bacillariophyta</taxon>
        <taxon>Bacillariophyceae</taxon>
        <taxon>Bacillariophycidae</taxon>
        <taxon>Bacillariales</taxon>
        <taxon>Bacillariaceae</taxon>
        <taxon>Cylindrotheca</taxon>
    </lineage>
</organism>
<evidence type="ECO:0000313" key="1">
    <source>
        <dbReference type="EMBL" id="CAJ1970080.1"/>
    </source>
</evidence>
<sequence length="113" mass="13328">MNKSQSIPISPSSYLRHEDMIRQQRSHWEYKAMMVNADLTDYLVYNRIIIGIAKTIEATKNAKLRDQNQALVDHIHYIRHTQVSSRAVRKREADDLISRKQDDDEALIFEMEI</sequence>
<dbReference type="AlphaFoldDB" id="A0AAD2GD42"/>
<accession>A0AAD2GD42</accession>
<proteinExistence type="predicted"/>
<keyword evidence="2" id="KW-1185">Reference proteome</keyword>
<evidence type="ECO:0000313" key="2">
    <source>
        <dbReference type="Proteomes" id="UP001295423"/>
    </source>
</evidence>
<gene>
    <name evidence="1" type="ORF">CYCCA115_LOCUS24103</name>
</gene>
<reference evidence="1" key="1">
    <citation type="submission" date="2023-08" db="EMBL/GenBank/DDBJ databases">
        <authorList>
            <person name="Audoor S."/>
            <person name="Bilcke G."/>
        </authorList>
    </citation>
    <scope>NUCLEOTIDE SEQUENCE</scope>
</reference>
<protein>
    <submittedName>
        <fullName evidence="1">Uncharacterized protein</fullName>
    </submittedName>
</protein>
<dbReference type="Proteomes" id="UP001295423">
    <property type="component" value="Unassembled WGS sequence"/>
</dbReference>
<dbReference type="EMBL" id="CAKOGP040002458">
    <property type="protein sequence ID" value="CAJ1970080.1"/>
    <property type="molecule type" value="Genomic_DNA"/>
</dbReference>